<comment type="caution">
    <text evidence="2">Lacks conserved residue(s) required for the propagation of feature annotation.</text>
</comment>
<dbReference type="AlphaFoldDB" id="A0A1B6HL78"/>
<dbReference type="EMBL" id="GECU01032269">
    <property type="protein sequence ID" value="JAS75437.1"/>
    <property type="molecule type" value="Transcribed_RNA"/>
</dbReference>
<dbReference type="PANTHER" id="PTHR11532:SF84">
    <property type="entry name" value="CARBOXYPEPTIDASE M"/>
    <property type="match status" value="1"/>
</dbReference>
<sequence>MLVWKCSCVLLICMAAKAELFEMNYSEYHNYETMTAFLKKITEAYPNLTHLYSIGESYEGRQLWVMKISGGVDTILRPHVKLIANVNGNESVGRELLLRFIEYLVNEYNNKNKTVRRILDYSHVHILPSMNPDGFETLLEKYSACSDLAQSKGNENSNGVILYADFNNTSPQKETLAVKKWMDDVPFVLSATLNGGSISAFYPFDDHPEDKFATDDDDIFKYLAFTYADKHEKMLFPNPCGGIDEPEVQTGGSYEPLEGSMMDFNYIAHGCMEVSFQISCHKYPFPEDLPDLWDANKEPILAYLGAVRMGVRGLVVDEEGNPVPKAAIRIRG</sequence>
<dbReference type="GO" id="GO:0008270">
    <property type="term" value="F:zinc ion binding"/>
    <property type="evidence" value="ECO:0007669"/>
    <property type="project" value="InterPro"/>
</dbReference>
<proteinExistence type="inferred from homology"/>
<dbReference type="Pfam" id="PF00246">
    <property type="entry name" value="Peptidase_M14"/>
    <property type="match status" value="1"/>
</dbReference>
<evidence type="ECO:0000259" key="4">
    <source>
        <dbReference type="PROSITE" id="PS52035"/>
    </source>
</evidence>
<dbReference type="GO" id="GO:0004181">
    <property type="term" value="F:metallocarboxypeptidase activity"/>
    <property type="evidence" value="ECO:0007669"/>
    <property type="project" value="InterPro"/>
</dbReference>
<keyword evidence="3" id="KW-0732">Signal</keyword>
<feature type="chain" id="PRO_5008584421" description="Peptidase M14 domain-containing protein" evidence="3">
    <location>
        <begin position="19"/>
        <end position="332"/>
    </location>
</feature>
<dbReference type="InterPro" id="IPR000834">
    <property type="entry name" value="Peptidase_M14"/>
</dbReference>
<feature type="domain" description="Peptidase M14" evidence="4">
    <location>
        <begin position="27"/>
        <end position="307"/>
    </location>
</feature>
<feature type="signal peptide" evidence="3">
    <location>
        <begin position="1"/>
        <end position="18"/>
    </location>
</feature>
<dbReference type="GO" id="GO:0006518">
    <property type="term" value="P:peptide metabolic process"/>
    <property type="evidence" value="ECO:0007669"/>
    <property type="project" value="TreeGrafter"/>
</dbReference>
<evidence type="ECO:0000256" key="1">
    <source>
        <dbReference type="ARBA" id="ARBA00005988"/>
    </source>
</evidence>
<evidence type="ECO:0000313" key="5">
    <source>
        <dbReference type="EMBL" id="JAS75437.1"/>
    </source>
</evidence>
<dbReference type="SUPFAM" id="SSF53187">
    <property type="entry name" value="Zn-dependent exopeptidases"/>
    <property type="match status" value="1"/>
</dbReference>
<dbReference type="PANTHER" id="PTHR11532">
    <property type="entry name" value="PROTEASE M14 CARBOXYPEPTIDASE"/>
    <property type="match status" value="1"/>
</dbReference>
<dbReference type="GO" id="GO:0005615">
    <property type="term" value="C:extracellular space"/>
    <property type="evidence" value="ECO:0007669"/>
    <property type="project" value="TreeGrafter"/>
</dbReference>
<name>A0A1B6HL78_9HEMI</name>
<dbReference type="PRINTS" id="PR00765">
    <property type="entry name" value="CRBOXYPTASEA"/>
</dbReference>
<gene>
    <name evidence="5" type="ORF">g.53993</name>
</gene>
<dbReference type="Gene3D" id="3.40.630.10">
    <property type="entry name" value="Zn peptidases"/>
    <property type="match status" value="1"/>
</dbReference>
<evidence type="ECO:0000256" key="3">
    <source>
        <dbReference type="SAM" id="SignalP"/>
    </source>
</evidence>
<dbReference type="GO" id="GO:0016485">
    <property type="term" value="P:protein processing"/>
    <property type="evidence" value="ECO:0007669"/>
    <property type="project" value="TreeGrafter"/>
</dbReference>
<dbReference type="PROSITE" id="PS52035">
    <property type="entry name" value="PEPTIDASE_M14"/>
    <property type="match status" value="1"/>
</dbReference>
<evidence type="ECO:0000256" key="2">
    <source>
        <dbReference type="PROSITE-ProRule" id="PRU01379"/>
    </source>
</evidence>
<organism evidence="5">
    <name type="scientific">Homalodisca liturata</name>
    <dbReference type="NCBI Taxonomy" id="320908"/>
    <lineage>
        <taxon>Eukaryota</taxon>
        <taxon>Metazoa</taxon>
        <taxon>Ecdysozoa</taxon>
        <taxon>Arthropoda</taxon>
        <taxon>Hexapoda</taxon>
        <taxon>Insecta</taxon>
        <taxon>Pterygota</taxon>
        <taxon>Neoptera</taxon>
        <taxon>Paraneoptera</taxon>
        <taxon>Hemiptera</taxon>
        <taxon>Auchenorrhyncha</taxon>
        <taxon>Membracoidea</taxon>
        <taxon>Cicadellidae</taxon>
        <taxon>Cicadellinae</taxon>
        <taxon>Proconiini</taxon>
        <taxon>Homalodisca</taxon>
    </lineage>
</organism>
<accession>A0A1B6HL78</accession>
<reference evidence="5" key="1">
    <citation type="submission" date="2015-11" db="EMBL/GenBank/DDBJ databases">
        <title>De novo transcriptome assembly of four potential Pierce s Disease insect vectors from Arizona vineyards.</title>
        <authorList>
            <person name="Tassone E.E."/>
        </authorList>
    </citation>
    <scope>NUCLEOTIDE SEQUENCE</scope>
</reference>
<dbReference type="InterPro" id="IPR050753">
    <property type="entry name" value="Peptidase_M14_domain"/>
</dbReference>
<protein>
    <recommendedName>
        <fullName evidence="4">Peptidase M14 domain-containing protein</fullName>
    </recommendedName>
</protein>
<comment type="similarity">
    <text evidence="1 2">Belongs to the peptidase M14 family.</text>
</comment>
<dbReference type="SMART" id="SM00631">
    <property type="entry name" value="Zn_pept"/>
    <property type="match status" value="1"/>
</dbReference>
<feature type="non-terminal residue" evidence="5">
    <location>
        <position position="332"/>
    </location>
</feature>